<sequence>MHLQRQAHSSTKMKSRRDCLGRQEFTCCNCSLSIEKPISHKRKEEEEEEERGRCSGDKQQLTRLEFMRKETLGREEGLAMIRGFLWLPVVDNLSDHALVLWSVKGDIRDKTAAPPVIINFQEWSCCVSPQQPGFSRS</sequence>
<dbReference type="EMBL" id="CADEAL010001013">
    <property type="protein sequence ID" value="CAB1428028.1"/>
    <property type="molecule type" value="Genomic_DNA"/>
</dbReference>
<dbReference type="AlphaFoldDB" id="A0A9N7YJL1"/>
<keyword evidence="2" id="KW-1185">Reference proteome</keyword>
<dbReference type="Proteomes" id="UP001153269">
    <property type="component" value="Unassembled WGS sequence"/>
</dbReference>
<accession>A0A9N7YJL1</accession>
<protein>
    <submittedName>
        <fullName evidence="1">Uncharacterized protein</fullName>
    </submittedName>
</protein>
<proteinExistence type="predicted"/>
<evidence type="ECO:0000313" key="2">
    <source>
        <dbReference type="Proteomes" id="UP001153269"/>
    </source>
</evidence>
<gene>
    <name evidence="1" type="ORF">PLEPLA_LOCUS15982</name>
</gene>
<organism evidence="1 2">
    <name type="scientific">Pleuronectes platessa</name>
    <name type="common">European plaice</name>
    <dbReference type="NCBI Taxonomy" id="8262"/>
    <lineage>
        <taxon>Eukaryota</taxon>
        <taxon>Metazoa</taxon>
        <taxon>Chordata</taxon>
        <taxon>Craniata</taxon>
        <taxon>Vertebrata</taxon>
        <taxon>Euteleostomi</taxon>
        <taxon>Actinopterygii</taxon>
        <taxon>Neopterygii</taxon>
        <taxon>Teleostei</taxon>
        <taxon>Neoteleostei</taxon>
        <taxon>Acanthomorphata</taxon>
        <taxon>Carangaria</taxon>
        <taxon>Pleuronectiformes</taxon>
        <taxon>Pleuronectoidei</taxon>
        <taxon>Pleuronectidae</taxon>
        <taxon>Pleuronectes</taxon>
    </lineage>
</organism>
<name>A0A9N7YJL1_PLEPL</name>
<evidence type="ECO:0000313" key="1">
    <source>
        <dbReference type="EMBL" id="CAB1428028.1"/>
    </source>
</evidence>
<reference evidence="1" key="1">
    <citation type="submission" date="2020-03" db="EMBL/GenBank/DDBJ databases">
        <authorList>
            <person name="Weist P."/>
        </authorList>
    </citation>
    <scope>NUCLEOTIDE SEQUENCE</scope>
</reference>
<comment type="caution">
    <text evidence="1">The sequence shown here is derived from an EMBL/GenBank/DDBJ whole genome shotgun (WGS) entry which is preliminary data.</text>
</comment>